<evidence type="ECO:0000313" key="4">
    <source>
        <dbReference type="EMBL" id="TQM38999.1"/>
    </source>
</evidence>
<sequence length="242" mass="27531">MAITIDDPARLEGTQVRSDDGGKLGSVEAVYYDRETDSPEWVSVRSGLFGTHVSIVPLQRAAFDGRELRVPYDKDALRSAPHHDPGHELSPQDEEDLFRHYGMAYDGRGRDGDGRTHDGDAMTRSEERLRVGTETHETGRARLRKRVVTEHQQVSVPVAREELRVEREPITGANRDDAYSGPEISESEHEVTLHEERPVVHTETVPTERVRLTTETKRDTEQVGRDVRHEEIELDEDGHDRR</sequence>
<feature type="domain" description="PRC-barrel" evidence="2">
    <location>
        <begin position="10"/>
        <end position="75"/>
    </location>
</feature>
<proteinExistence type="predicted"/>
<organism evidence="4 5">
    <name type="scientific">Pseudonocardia cypriaca</name>
    <dbReference type="NCBI Taxonomy" id="882449"/>
    <lineage>
        <taxon>Bacteria</taxon>
        <taxon>Bacillati</taxon>
        <taxon>Actinomycetota</taxon>
        <taxon>Actinomycetes</taxon>
        <taxon>Pseudonocardiales</taxon>
        <taxon>Pseudonocardiaceae</taxon>
        <taxon>Pseudonocardia</taxon>
    </lineage>
</organism>
<comment type="caution">
    <text evidence="4">The sequence shown here is derived from an EMBL/GenBank/DDBJ whole genome shotgun (WGS) entry which is preliminary data.</text>
</comment>
<dbReference type="InterPro" id="IPR014747">
    <property type="entry name" value="Bac_photo_RC_H_C"/>
</dbReference>
<feature type="region of interest" description="Disordered" evidence="1">
    <location>
        <begin position="1"/>
        <end position="24"/>
    </location>
</feature>
<feature type="compositionally biased region" description="Basic and acidic residues" evidence="1">
    <location>
        <begin position="169"/>
        <end position="178"/>
    </location>
</feature>
<dbReference type="PANTHER" id="PTHR38463:SF1">
    <property type="entry name" value="STRESS RESPONSE PROTEIN YSNF"/>
    <property type="match status" value="1"/>
</dbReference>
<reference evidence="4 5" key="1">
    <citation type="submission" date="2019-06" db="EMBL/GenBank/DDBJ databases">
        <title>Sequencing the genomes of 1000 actinobacteria strains.</title>
        <authorList>
            <person name="Klenk H.-P."/>
        </authorList>
    </citation>
    <scope>NUCLEOTIDE SEQUENCE [LARGE SCALE GENOMIC DNA]</scope>
    <source>
        <strain evidence="4 5">DSM 45511</strain>
    </source>
</reference>
<gene>
    <name evidence="4" type="ORF">FB388_6251</name>
</gene>
<accession>A0A543FYV9</accession>
<keyword evidence="5" id="KW-1185">Reference proteome</keyword>
<dbReference type="PANTHER" id="PTHR38463">
    <property type="entry name" value="STRESS RESPONSE PROTEIN YSNF"/>
    <property type="match status" value="1"/>
</dbReference>
<evidence type="ECO:0000313" key="5">
    <source>
        <dbReference type="Proteomes" id="UP000319818"/>
    </source>
</evidence>
<feature type="region of interest" description="Disordered" evidence="1">
    <location>
        <begin position="169"/>
        <end position="242"/>
    </location>
</feature>
<dbReference type="InterPro" id="IPR019060">
    <property type="entry name" value="DUF2382"/>
</dbReference>
<dbReference type="Proteomes" id="UP000319818">
    <property type="component" value="Unassembled WGS sequence"/>
</dbReference>
<dbReference type="Pfam" id="PF09557">
    <property type="entry name" value="DUF2382"/>
    <property type="match status" value="1"/>
</dbReference>
<protein>
    <submittedName>
        <fullName evidence="4">Uncharacterized protein (TIGR02271 family)</fullName>
    </submittedName>
</protein>
<dbReference type="Pfam" id="PF05239">
    <property type="entry name" value="PRC"/>
    <property type="match status" value="1"/>
</dbReference>
<feature type="compositionally biased region" description="Acidic residues" evidence="1">
    <location>
        <begin position="232"/>
        <end position="242"/>
    </location>
</feature>
<evidence type="ECO:0000259" key="2">
    <source>
        <dbReference type="Pfam" id="PF05239"/>
    </source>
</evidence>
<feature type="compositionally biased region" description="Basic and acidic residues" evidence="1">
    <location>
        <begin position="107"/>
        <end position="126"/>
    </location>
</feature>
<evidence type="ECO:0000256" key="1">
    <source>
        <dbReference type="SAM" id="MobiDB-lite"/>
    </source>
</evidence>
<dbReference type="SUPFAM" id="SSF50346">
    <property type="entry name" value="PRC-barrel domain"/>
    <property type="match status" value="1"/>
</dbReference>
<feature type="compositionally biased region" description="Basic and acidic residues" evidence="1">
    <location>
        <begin position="186"/>
        <end position="231"/>
    </location>
</feature>
<dbReference type="GO" id="GO:0019684">
    <property type="term" value="P:photosynthesis, light reaction"/>
    <property type="evidence" value="ECO:0007669"/>
    <property type="project" value="InterPro"/>
</dbReference>
<evidence type="ECO:0000259" key="3">
    <source>
        <dbReference type="Pfam" id="PF09557"/>
    </source>
</evidence>
<dbReference type="OrthoDB" id="3712018at2"/>
<dbReference type="AlphaFoldDB" id="A0A543FYV9"/>
<feature type="region of interest" description="Disordered" evidence="1">
    <location>
        <begin position="106"/>
        <end position="126"/>
    </location>
</feature>
<dbReference type="InterPro" id="IPR027275">
    <property type="entry name" value="PRC-brl_dom"/>
</dbReference>
<dbReference type="EMBL" id="VFPH01000002">
    <property type="protein sequence ID" value="TQM38999.1"/>
    <property type="molecule type" value="Genomic_DNA"/>
</dbReference>
<feature type="domain" description="DUF2382" evidence="3">
    <location>
        <begin position="122"/>
        <end position="233"/>
    </location>
</feature>
<dbReference type="InterPro" id="IPR011033">
    <property type="entry name" value="PRC_barrel-like_sf"/>
</dbReference>
<dbReference type="GO" id="GO:0030077">
    <property type="term" value="C:plasma membrane light-harvesting complex"/>
    <property type="evidence" value="ECO:0007669"/>
    <property type="project" value="InterPro"/>
</dbReference>
<dbReference type="InterPro" id="IPR052967">
    <property type="entry name" value="Stress_Response_Assoc"/>
</dbReference>
<name>A0A543FYV9_9PSEU</name>
<dbReference type="Gene3D" id="3.90.50.10">
    <property type="entry name" value="Photosynthetic Reaction Center, subunit H, domain 2"/>
    <property type="match status" value="1"/>
</dbReference>
<dbReference type="RefSeq" id="WP_142105704.1">
    <property type="nucleotide sequence ID" value="NZ_VFPH01000002.1"/>
</dbReference>